<evidence type="ECO:0000313" key="4">
    <source>
        <dbReference type="Proteomes" id="UP000054564"/>
    </source>
</evidence>
<name>A0A0L0V951_9BASI</name>
<evidence type="ECO:0000256" key="1">
    <source>
        <dbReference type="SAM" id="MobiDB-lite"/>
    </source>
</evidence>
<dbReference type="AlphaFoldDB" id="A0A0L0V951"/>
<feature type="chain" id="PRO_5005549774" evidence="2">
    <location>
        <begin position="18"/>
        <end position="138"/>
    </location>
</feature>
<organism evidence="3 4">
    <name type="scientific">Puccinia striiformis f. sp. tritici PST-78</name>
    <dbReference type="NCBI Taxonomy" id="1165861"/>
    <lineage>
        <taxon>Eukaryota</taxon>
        <taxon>Fungi</taxon>
        <taxon>Dikarya</taxon>
        <taxon>Basidiomycota</taxon>
        <taxon>Pucciniomycotina</taxon>
        <taxon>Pucciniomycetes</taxon>
        <taxon>Pucciniales</taxon>
        <taxon>Pucciniaceae</taxon>
        <taxon>Puccinia</taxon>
    </lineage>
</organism>
<reference evidence="4" key="1">
    <citation type="submission" date="2014-03" db="EMBL/GenBank/DDBJ databases">
        <title>The Genome Sequence of Puccinia striiformis f. sp. tritici PST-78.</title>
        <authorList>
            <consortium name="The Broad Institute Genome Sequencing Platform"/>
            <person name="Cuomo C."/>
            <person name="Hulbert S."/>
            <person name="Chen X."/>
            <person name="Walker B."/>
            <person name="Young S.K."/>
            <person name="Zeng Q."/>
            <person name="Gargeya S."/>
            <person name="Fitzgerald M."/>
            <person name="Haas B."/>
            <person name="Abouelleil A."/>
            <person name="Alvarado L."/>
            <person name="Arachchi H.M."/>
            <person name="Berlin A.M."/>
            <person name="Chapman S.B."/>
            <person name="Goldberg J."/>
            <person name="Griggs A."/>
            <person name="Gujja S."/>
            <person name="Hansen M."/>
            <person name="Howarth C."/>
            <person name="Imamovic A."/>
            <person name="Larimer J."/>
            <person name="McCowan C."/>
            <person name="Montmayeur A."/>
            <person name="Murphy C."/>
            <person name="Neiman D."/>
            <person name="Pearson M."/>
            <person name="Priest M."/>
            <person name="Roberts A."/>
            <person name="Saif S."/>
            <person name="Shea T."/>
            <person name="Sisk P."/>
            <person name="Sykes S."/>
            <person name="Wortman J."/>
            <person name="Nusbaum C."/>
            <person name="Birren B."/>
        </authorList>
    </citation>
    <scope>NUCLEOTIDE SEQUENCE [LARGE SCALE GENOMIC DNA]</scope>
    <source>
        <strain evidence="4">race PST-78</strain>
    </source>
</reference>
<comment type="caution">
    <text evidence="3">The sequence shown here is derived from an EMBL/GenBank/DDBJ whole genome shotgun (WGS) entry which is preliminary data.</text>
</comment>
<feature type="signal peptide" evidence="2">
    <location>
        <begin position="1"/>
        <end position="17"/>
    </location>
</feature>
<sequence length="138" mass="13916">MLSTVYATCLLASAALASPIALAPRYYINTSDSGRQTGAGGTSATTVTPWGGNSDTTAYNYDAAHQNSNTAWGPDSYPTYIGGGFVPPGGFPTGLINNGLPTGLDRINGVPSTSPLIGDPTQSLGAGRPGFGSAAFKK</sequence>
<evidence type="ECO:0000313" key="3">
    <source>
        <dbReference type="EMBL" id="KNE95494.1"/>
    </source>
</evidence>
<gene>
    <name evidence="3" type="ORF">PSTG_11206</name>
</gene>
<keyword evidence="4" id="KW-1185">Reference proteome</keyword>
<feature type="region of interest" description="Disordered" evidence="1">
    <location>
        <begin position="117"/>
        <end position="138"/>
    </location>
</feature>
<dbReference type="Proteomes" id="UP000054564">
    <property type="component" value="Unassembled WGS sequence"/>
</dbReference>
<keyword evidence="2" id="KW-0732">Signal</keyword>
<proteinExistence type="predicted"/>
<protein>
    <submittedName>
        <fullName evidence="3">Uncharacterized protein</fullName>
    </submittedName>
</protein>
<evidence type="ECO:0000256" key="2">
    <source>
        <dbReference type="SAM" id="SignalP"/>
    </source>
</evidence>
<accession>A0A0L0V951</accession>
<dbReference type="EMBL" id="AJIL01000096">
    <property type="protein sequence ID" value="KNE95494.1"/>
    <property type="molecule type" value="Genomic_DNA"/>
</dbReference>